<reference evidence="4 5" key="1">
    <citation type="submission" date="2017-03" db="EMBL/GenBank/DDBJ databases">
        <title>Complete genome sequence of Candidatus 'Thiodictyon syntrophicum' sp. nov. strain Cad16T, a photolithoautotroph purple sulfur bacterium isolated from an alpine meromictic lake.</title>
        <authorList>
            <person name="Luedin S.M."/>
            <person name="Pothier J.F."/>
            <person name="Danza F."/>
            <person name="Storelli N."/>
            <person name="Wittwer M."/>
            <person name="Tonolla M."/>
        </authorList>
    </citation>
    <scope>NUCLEOTIDE SEQUENCE [LARGE SCALE GENOMIC DNA]</scope>
    <source>
        <strain evidence="4 5">Cad16T</strain>
    </source>
</reference>
<dbReference type="GO" id="GO:0005524">
    <property type="term" value="F:ATP binding"/>
    <property type="evidence" value="ECO:0007669"/>
    <property type="project" value="UniProtKB-KW"/>
</dbReference>
<dbReference type="Gene3D" id="3.30.420.40">
    <property type="match status" value="2"/>
</dbReference>
<dbReference type="PANTHER" id="PTHR19375">
    <property type="entry name" value="HEAT SHOCK PROTEIN 70KDA"/>
    <property type="match status" value="1"/>
</dbReference>
<gene>
    <name evidence="4" type="ORF">THSYN_12425</name>
</gene>
<dbReference type="AlphaFoldDB" id="A0A2K8U7V3"/>
<organism evidence="4 5">
    <name type="scientific">Candidatus Thiodictyon syntrophicum</name>
    <dbReference type="NCBI Taxonomy" id="1166950"/>
    <lineage>
        <taxon>Bacteria</taxon>
        <taxon>Pseudomonadati</taxon>
        <taxon>Pseudomonadota</taxon>
        <taxon>Gammaproteobacteria</taxon>
        <taxon>Chromatiales</taxon>
        <taxon>Chromatiaceae</taxon>
        <taxon>Thiodictyon</taxon>
    </lineage>
</organism>
<dbReference type="Proteomes" id="UP000232638">
    <property type="component" value="Chromosome"/>
</dbReference>
<evidence type="ECO:0000256" key="1">
    <source>
        <dbReference type="ARBA" id="ARBA00007381"/>
    </source>
</evidence>
<evidence type="ECO:0000313" key="5">
    <source>
        <dbReference type="Proteomes" id="UP000232638"/>
    </source>
</evidence>
<dbReference type="RefSeq" id="WP_100919447.1">
    <property type="nucleotide sequence ID" value="NZ_CP020370.1"/>
</dbReference>
<dbReference type="InterPro" id="IPR013126">
    <property type="entry name" value="Hsp_70_fam"/>
</dbReference>
<dbReference type="CDD" id="cd10170">
    <property type="entry name" value="ASKHA_NBD_HSP70"/>
    <property type="match status" value="1"/>
</dbReference>
<dbReference type="InterPro" id="IPR018181">
    <property type="entry name" value="Heat_shock_70_CS"/>
</dbReference>
<dbReference type="OrthoDB" id="9766019at2"/>
<accession>A0A2K8U7V3</accession>
<sequence length="489" mass="53502">MPSLIHYGEGNTLRTGAQVENAGLVSHRGTFRWAKLDILRNNNRARRINGSLVTPRQAAEDLIGQVLLAAGGGGEELVVTLPVESYDTYVDWLQGAVLQSFRGTVRMLDEATACILGYDTHVREGQVYVVFDFGGGTLDVSLIKTRDLGAGETRPCEVLARAGEEIGGSLVDQWLLKELQQAQDLSDQDVADVGTALLHAIEDAKVRLSGDEARVEVTQFNDLTARLIGHDFTADGLRRTLETDRPELRGLSLYRLIARTLERALEGAQERYGIKKSEVRAVFMAGGSSLLLGVAGVLRNLFPDCPVHCEDPFEAIARGACRYAGEDINLALVHDYCLSSWDRERKDYVLVPVVPKGTRYPTEKATKALFVNAACEGATRLGLVVVERSAMLRPETLYEVDGGALKAVGTQRREDIALRELNPGDREFIHLDPPGTVGARRLVAGFGVDANKRLTLSLKDLEPGNRSYVQLSSGERLELPIKEVPFVAL</sequence>
<dbReference type="KEGG" id="tsy:THSYN_12425"/>
<protein>
    <recommendedName>
        <fullName evidence="6">Molecular chaperone DnaK</fullName>
    </recommendedName>
</protein>
<dbReference type="Gene3D" id="3.90.640.10">
    <property type="entry name" value="Actin, Chain A, domain 4"/>
    <property type="match status" value="1"/>
</dbReference>
<evidence type="ECO:0000256" key="2">
    <source>
        <dbReference type="ARBA" id="ARBA00022741"/>
    </source>
</evidence>
<evidence type="ECO:0008006" key="6">
    <source>
        <dbReference type="Google" id="ProtNLM"/>
    </source>
</evidence>
<evidence type="ECO:0000256" key="3">
    <source>
        <dbReference type="ARBA" id="ARBA00022840"/>
    </source>
</evidence>
<dbReference type="SUPFAM" id="SSF53067">
    <property type="entry name" value="Actin-like ATPase domain"/>
    <property type="match status" value="2"/>
</dbReference>
<dbReference type="GO" id="GO:0140662">
    <property type="term" value="F:ATP-dependent protein folding chaperone"/>
    <property type="evidence" value="ECO:0007669"/>
    <property type="project" value="InterPro"/>
</dbReference>
<dbReference type="InterPro" id="IPR043129">
    <property type="entry name" value="ATPase_NBD"/>
</dbReference>
<name>A0A2K8U7V3_9GAMM</name>
<dbReference type="Pfam" id="PF00012">
    <property type="entry name" value="HSP70"/>
    <property type="match status" value="1"/>
</dbReference>
<dbReference type="EMBL" id="CP020370">
    <property type="protein sequence ID" value="AUB81688.1"/>
    <property type="molecule type" value="Genomic_DNA"/>
</dbReference>
<keyword evidence="5" id="KW-1185">Reference proteome</keyword>
<dbReference type="PROSITE" id="PS00329">
    <property type="entry name" value="HSP70_2"/>
    <property type="match status" value="1"/>
</dbReference>
<keyword evidence="2" id="KW-0547">Nucleotide-binding</keyword>
<proteinExistence type="inferred from homology"/>
<keyword evidence="3" id="KW-0067">ATP-binding</keyword>
<evidence type="ECO:0000313" key="4">
    <source>
        <dbReference type="EMBL" id="AUB81688.1"/>
    </source>
</evidence>
<comment type="similarity">
    <text evidence="1">Belongs to the heat shock protein 70 family.</text>
</comment>